<evidence type="ECO:0000313" key="4">
    <source>
        <dbReference type="Proteomes" id="UP000305398"/>
    </source>
</evidence>
<keyword evidence="4" id="KW-1185">Reference proteome</keyword>
<feature type="signal peptide" evidence="2">
    <location>
        <begin position="1"/>
        <end position="22"/>
    </location>
</feature>
<dbReference type="EMBL" id="CP040896">
    <property type="protein sequence ID" value="QDA60426.1"/>
    <property type="molecule type" value="Genomic_DNA"/>
</dbReference>
<feature type="chain" id="PRO_5022992838" evidence="2">
    <location>
        <begin position="23"/>
        <end position="160"/>
    </location>
</feature>
<evidence type="ECO:0000313" key="3">
    <source>
        <dbReference type="EMBL" id="QDA60426.1"/>
    </source>
</evidence>
<evidence type="ECO:0000256" key="1">
    <source>
        <dbReference type="SAM" id="MobiDB-lite"/>
    </source>
</evidence>
<keyword evidence="2" id="KW-0732">Signal</keyword>
<dbReference type="Proteomes" id="UP000305398">
    <property type="component" value="Chromosome"/>
</dbReference>
<proteinExistence type="predicted"/>
<dbReference type="AlphaFoldDB" id="A0A5B8A124"/>
<feature type="region of interest" description="Disordered" evidence="1">
    <location>
        <begin position="118"/>
        <end position="160"/>
    </location>
</feature>
<accession>A0A5B8A124</accession>
<dbReference type="OrthoDB" id="885838at2"/>
<feature type="region of interest" description="Disordered" evidence="1">
    <location>
        <begin position="63"/>
        <end position="92"/>
    </location>
</feature>
<dbReference type="RefSeq" id="WP_139515602.1">
    <property type="nucleotide sequence ID" value="NZ_CP040896.1"/>
</dbReference>
<protein>
    <submittedName>
        <fullName evidence="3">Uncharacterized protein</fullName>
    </submittedName>
</protein>
<feature type="compositionally biased region" description="Basic residues" evidence="1">
    <location>
        <begin position="79"/>
        <end position="89"/>
    </location>
</feature>
<sequence length="160" mass="16961">MNRLLSSLLILAALFVSAGAKAQSASSTVAQPAAVDPWATAAPASEEASKDYNTGWMSAPGMSLSLHDKPSTDYNGRPIKAKAKARRARTNVGEMPTEEMPAYYSGIMVAPGMSMTANERPSTDYWGRPLRQPVRRSNSTLGTQPTSLEPVGASASADSW</sequence>
<dbReference type="KEGG" id="hyj:FHG12_10030"/>
<name>A0A5B8A124_9BACT</name>
<organism evidence="3 4">
    <name type="scientific">Hymenobacter jejuensis</name>
    <dbReference type="NCBI Taxonomy" id="2502781"/>
    <lineage>
        <taxon>Bacteria</taxon>
        <taxon>Pseudomonadati</taxon>
        <taxon>Bacteroidota</taxon>
        <taxon>Cytophagia</taxon>
        <taxon>Cytophagales</taxon>
        <taxon>Hymenobacteraceae</taxon>
        <taxon>Hymenobacter</taxon>
    </lineage>
</organism>
<evidence type="ECO:0000256" key="2">
    <source>
        <dbReference type="SAM" id="SignalP"/>
    </source>
</evidence>
<feature type="compositionally biased region" description="Polar residues" evidence="1">
    <location>
        <begin position="135"/>
        <end position="147"/>
    </location>
</feature>
<gene>
    <name evidence="3" type="ORF">FHG12_10030</name>
</gene>
<reference evidence="3 4" key="1">
    <citation type="submission" date="2019-06" db="EMBL/GenBank/DDBJ databases">
        <authorList>
            <person name="Srinivasan S."/>
        </authorList>
    </citation>
    <scope>NUCLEOTIDE SEQUENCE [LARGE SCALE GENOMIC DNA]</scope>
    <source>
        <strain evidence="3 4">17J68-5</strain>
    </source>
</reference>